<dbReference type="PANTHER" id="PTHR33931">
    <property type="entry name" value="HOLIN-LIKE PROTEIN CIDA-RELATED"/>
    <property type="match status" value="1"/>
</dbReference>
<feature type="compositionally biased region" description="Low complexity" evidence="6">
    <location>
        <begin position="49"/>
        <end position="66"/>
    </location>
</feature>
<dbReference type="AlphaFoldDB" id="C7MLL4"/>
<dbReference type="EMBL" id="CP001682">
    <property type="protein sequence ID" value="ACU93820.1"/>
    <property type="molecule type" value="Genomic_DNA"/>
</dbReference>
<dbReference type="OrthoDB" id="3176438at2"/>
<feature type="compositionally biased region" description="Low complexity" evidence="6">
    <location>
        <begin position="31"/>
        <end position="42"/>
    </location>
</feature>
<evidence type="ECO:0000313" key="8">
    <source>
        <dbReference type="EMBL" id="ACU93820.1"/>
    </source>
</evidence>
<name>C7MLL4_CRYCD</name>
<evidence type="ECO:0000256" key="3">
    <source>
        <dbReference type="ARBA" id="ARBA00022692"/>
    </source>
</evidence>
<protein>
    <submittedName>
        <fullName evidence="8">Putative effector of murein hydrolase LrgA</fullName>
    </submittedName>
</protein>
<dbReference type="PANTHER" id="PTHR33931:SF2">
    <property type="entry name" value="HOLIN-LIKE PROTEIN CIDA"/>
    <property type="match status" value="1"/>
</dbReference>
<dbReference type="HOGENOM" id="CLU_1118708_0_0_11"/>
<keyword evidence="8" id="KW-0378">Hydrolase</keyword>
<dbReference type="RefSeq" id="WP_012802509.1">
    <property type="nucleotide sequence ID" value="NC_013170.1"/>
</dbReference>
<evidence type="ECO:0000256" key="7">
    <source>
        <dbReference type="SAM" id="Phobius"/>
    </source>
</evidence>
<feature type="transmembrane region" description="Helical" evidence="7">
    <location>
        <begin position="105"/>
        <end position="124"/>
    </location>
</feature>
<feature type="region of interest" description="Disordered" evidence="6">
    <location>
        <begin position="31"/>
        <end position="98"/>
    </location>
</feature>
<keyword evidence="3 7" id="KW-0812">Transmembrane</keyword>
<keyword evidence="4 7" id="KW-1133">Transmembrane helix</keyword>
<comment type="subcellular location">
    <subcellularLocation>
        <location evidence="1">Cell membrane</location>
        <topology evidence="1">Multi-pass membrane protein</topology>
    </subcellularLocation>
</comment>
<keyword evidence="9" id="KW-1185">Reference proteome</keyword>
<dbReference type="GO" id="GO:0005886">
    <property type="term" value="C:plasma membrane"/>
    <property type="evidence" value="ECO:0007669"/>
    <property type="project" value="UniProtKB-SubCell"/>
</dbReference>
<evidence type="ECO:0000256" key="4">
    <source>
        <dbReference type="ARBA" id="ARBA00022989"/>
    </source>
</evidence>
<dbReference type="KEGG" id="ccu:Ccur_00870"/>
<keyword evidence="5 7" id="KW-0472">Membrane</keyword>
<sequence>MLKEARTSKGTTGEAVLCDSAATGLIAGEATVSSSVSDESASGKTLLRDSISSESTSSETVSSDSTLNKAVPGENACDTHKSDNERETSKTRKRKRLKRRTKVRLGRAILLTLQIALLIIVYEIGCTVATFLPIDLPGNIVGMGLLLILLATGILKHKHVGRACDYLIDNMSIFFIPAGVGIMGCFTLLAGNGLKFAFVCITTTVIVFLATSWTVIAAQRLVESYAHKKTIRTQSDKTKQSCSHRLTH</sequence>
<dbReference type="GO" id="GO:0016787">
    <property type="term" value="F:hydrolase activity"/>
    <property type="evidence" value="ECO:0007669"/>
    <property type="project" value="UniProtKB-KW"/>
</dbReference>
<dbReference type="eggNOG" id="COG1380">
    <property type="taxonomic scope" value="Bacteria"/>
</dbReference>
<gene>
    <name evidence="8" type="ordered locus">Ccur_00870</name>
</gene>
<dbReference type="Pfam" id="PF03788">
    <property type="entry name" value="LrgA"/>
    <property type="match status" value="1"/>
</dbReference>
<keyword evidence="2" id="KW-1003">Cell membrane</keyword>
<organism evidence="8 9">
    <name type="scientific">Cryptobacterium curtum (strain ATCC 700683 / DSM 15641 / CCUG 43107 / 12-3)</name>
    <dbReference type="NCBI Taxonomy" id="469378"/>
    <lineage>
        <taxon>Bacteria</taxon>
        <taxon>Bacillati</taxon>
        <taxon>Actinomycetota</taxon>
        <taxon>Coriobacteriia</taxon>
        <taxon>Eggerthellales</taxon>
        <taxon>Eggerthellaceae</taxon>
        <taxon>Cryptobacterium</taxon>
    </lineage>
</organism>
<evidence type="ECO:0000256" key="6">
    <source>
        <dbReference type="SAM" id="MobiDB-lite"/>
    </source>
</evidence>
<dbReference type="InterPro" id="IPR005538">
    <property type="entry name" value="LrgA/CidA"/>
</dbReference>
<accession>C7MLL4</accession>
<evidence type="ECO:0000256" key="5">
    <source>
        <dbReference type="ARBA" id="ARBA00023136"/>
    </source>
</evidence>
<feature type="transmembrane region" description="Helical" evidence="7">
    <location>
        <begin position="136"/>
        <end position="155"/>
    </location>
</feature>
<proteinExistence type="predicted"/>
<evidence type="ECO:0000256" key="2">
    <source>
        <dbReference type="ARBA" id="ARBA00022475"/>
    </source>
</evidence>
<reference evidence="8 9" key="1">
    <citation type="journal article" date="2009" name="Stand. Genomic Sci.">
        <title>Complete genome sequence of Cryptobacterium curtum type strain (12-3).</title>
        <authorList>
            <person name="Mavrommatis K."/>
            <person name="Pukall R."/>
            <person name="Rohde C."/>
            <person name="Chen F."/>
            <person name="Sims D."/>
            <person name="Brettin T."/>
            <person name="Kuske C."/>
            <person name="Detter J.C."/>
            <person name="Han C."/>
            <person name="Lapidus A."/>
            <person name="Copeland A."/>
            <person name="Glavina Del Rio T."/>
            <person name="Nolan M."/>
            <person name="Lucas S."/>
            <person name="Tice H."/>
            <person name="Cheng J.F."/>
            <person name="Bruce D."/>
            <person name="Goodwin L."/>
            <person name="Pitluck S."/>
            <person name="Ovchinnikova G."/>
            <person name="Pati A."/>
            <person name="Ivanova N."/>
            <person name="Chen A."/>
            <person name="Palaniappan K."/>
            <person name="Chain P."/>
            <person name="D'haeseleer P."/>
            <person name="Goker M."/>
            <person name="Bristow J."/>
            <person name="Eisen J.A."/>
            <person name="Markowitz V."/>
            <person name="Hugenholtz P."/>
            <person name="Rohde M."/>
            <person name="Klenk H.P."/>
            <person name="Kyrpides N.C."/>
        </authorList>
    </citation>
    <scope>NUCLEOTIDE SEQUENCE [LARGE SCALE GENOMIC DNA]</scope>
    <source>
        <strain evidence="9">ATCC 700683 / DSM 15641 / 12-3</strain>
    </source>
</reference>
<dbReference type="Proteomes" id="UP000000954">
    <property type="component" value="Chromosome"/>
</dbReference>
<feature type="transmembrane region" description="Helical" evidence="7">
    <location>
        <begin position="167"/>
        <end position="190"/>
    </location>
</feature>
<evidence type="ECO:0000313" key="9">
    <source>
        <dbReference type="Proteomes" id="UP000000954"/>
    </source>
</evidence>
<evidence type="ECO:0000256" key="1">
    <source>
        <dbReference type="ARBA" id="ARBA00004651"/>
    </source>
</evidence>
<feature type="transmembrane region" description="Helical" evidence="7">
    <location>
        <begin position="196"/>
        <end position="218"/>
    </location>
</feature>
<feature type="compositionally biased region" description="Basic and acidic residues" evidence="6">
    <location>
        <begin position="77"/>
        <end position="90"/>
    </location>
</feature>